<organism evidence="1 2">
    <name type="scientific">Streptomyces lomondensis</name>
    <dbReference type="NCBI Taxonomy" id="68229"/>
    <lineage>
        <taxon>Bacteria</taxon>
        <taxon>Bacillati</taxon>
        <taxon>Actinomycetota</taxon>
        <taxon>Actinomycetes</taxon>
        <taxon>Kitasatosporales</taxon>
        <taxon>Streptomycetaceae</taxon>
        <taxon>Streptomyces</taxon>
    </lineage>
</organism>
<gene>
    <name evidence="1" type="ORF">GCM10010383_54170</name>
</gene>
<accession>A0ABQ2XH00</accession>
<proteinExistence type="predicted"/>
<evidence type="ECO:0000313" key="2">
    <source>
        <dbReference type="Proteomes" id="UP000617743"/>
    </source>
</evidence>
<sequence>MTTTVFRREREINDHGLQPFAVVGVGGRDTDEEGQSVRVPQDAPELQWYRVMATLVARL</sequence>
<keyword evidence="2" id="KW-1185">Reference proteome</keyword>
<evidence type="ECO:0000313" key="1">
    <source>
        <dbReference type="EMBL" id="GGX17166.1"/>
    </source>
</evidence>
<comment type="caution">
    <text evidence="1">The sequence shown here is derived from an EMBL/GenBank/DDBJ whole genome shotgun (WGS) entry which is preliminary data.</text>
</comment>
<dbReference type="Proteomes" id="UP000617743">
    <property type="component" value="Unassembled WGS sequence"/>
</dbReference>
<protein>
    <submittedName>
        <fullName evidence="1">Uncharacterized protein</fullName>
    </submittedName>
</protein>
<dbReference type="EMBL" id="BMWC01000008">
    <property type="protein sequence ID" value="GGX17166.1"/>
    <property type="molecule type" value="Genomic_DNA"/>
</dbReference>
<reference evidence="2" key="1">
    <citation type="journal article" date="2019" name="Int. J. Syst. Evol. Microbiol.">
        <title>The Global Catalogue of Microorganisms (GCM) 10K type strain sequencing project: providing services to taxonomists for standard genome sequencing and annotation.</title>
        <authorList>
            <consortium name="The Broad Institute Genomics Platform"/>
            <consortium name="The Broad Institute Genome Sequencing Center for Infectious Disease"/>
            <person name="Wu L."/>
            <person name="Ma J."/>
        </authorList>
    </citation>
    <scope>NUCLEOTIDE SEQUENCE [LARGE SCALE GENOMIC DNA]</scope>
    <source>
        <strain evidence="2">JCM 4866</strain>
    </source>
</reference>
<name>A0ABQ2XH00_9ACTN</name>